<dbReference type="EMBL" id="MLCF01000132">
    <property type="protein sequence ID" value="OIV35740.1"/>
    <property type="molecule type" value="Genomic_DNA"/>
</dbReference>
<evidence type="ECO:0000313" key="3">
    <source>
        <dbReference type="Proteomes" id="UP000243342"/>
    </source>
</evidence>
<dbReference type="InterPro" id="IPR029068">
    <property type="entry name" value="Glyas_Bleomycin-R_OHBP_Dase"/>
</dbReference>
<reference evidence="2 3" key="1">
    <citation type="submission" date="2016-10" db="EMBL/GenBank/DDBJ databases">
        <title>Genome sequence of Streptomyces gilvigriseus MUSC 26.</title>
        <authorList>
            <person name="Lee L.-H."/>
            <person name="Ser H.-L."/>
        </authorList>
    </citation>
    <scope>NUCLEOTIDE SEQUENCE [LARGE SCALE GENOMIC DNA]</scope>
    <source>
        <strain evidence="2 3">MUSC 26</strain>
    </source>
</reference>
<dbReference type="Pfam" id="PF00903">
    <property type="entry name" value="Glyoxalase"/>
    <property type="match status" value="1"/>
</dbReference>
<dbReference type="InterPro" id="IPR004360">
    <property type="entry name" value="Glyas_Fos-R_dOase_dom"/>
</dbReference>
<organism evidence="2 3">
    <name type="scientific">Mangrovactinospora gilvigrisea</name>
    <dbReference type="NCBI Taxonomy" id="1428644"/>
    <lineage>
        <taxon>Bacteria</taxon>
        <taxon>Bacillati</taxon>
        <taxon>Actinomycetota</taxon>
        <taxon>Actinomycetes</taxon>
        <taxon>Kitasatosporales</taxon>
        <taxon>Streptomycetaceae</taxon>
        <taxon>Mangrovactinospora</taxon>
    </lineage>
</organism>
<dbReference type="InterPro" id="IPR037523">
    <property type="entry name" value="VOC_core"/>
</dbReference>
<keyword evidence="3" id="KW-1185">Reference proteome</keyword>
<evidence type="ECO:0000259" key="1">
    <source>
        <dbReference type="PROSITE" id="PS51819"/>
    </source>
</evidence>
<comment type="caution">
    <text evidence="2">The sequence shown here is derived from an EMBL/GenBank/DDBJ whole genome shotgun (WGS) entry which is preliminary data.</text>
</comment>
<dbReference type="AlphaFoldDB" id="A0A1J7C2E1"/>
<feature type="domain" description="VOC" evidence="1">
    <location>
        <begin position="8"/>
        <end position="133"/>
    </location>
</feature>
<accession>A0A1J7C2E1</accession>
<dbReference type="Gene3D" id="3.10.180.10">
    <property type="entry name" value="2,3-Dihydroxybiphenyl 1,2-Dioxygenase, domain 1"/>
    <property type="match status" value="1"/>
</dbReference>
<dbReference type="STRING" id="1428644.BIV57_19885"/>
<name>A0A1J7C2E1_9ACTN</name>
<dbReference type="RefSeq" id="WP_071658284.1">
    <property type="nucleotide sequence ID" value="NZ_MLCF01000132.1"/>
</dbReference>
<protein>
    <submittedName>
        <fullName evidence="2">Glyoxalase</fullName>
    </submittedName>
</protein>
<dbReference type="SUPFAM" id="SSF54593">
    <property type="entry name" value="Glyoxalase/Bleomycin resistance protein/Dihydroxybiphenyl dioxygenase"/>
    <property type="match status" value="1"/>
</dbReference>
<dbReference type="PROSITE" id="PS51819">
    <property type="entry name" value="VOC"/>
    <property type="match status" value="1"/>
</dbReference>
<proteinExistence type="predicted"/>
<dbReference type="OrthoDB" id="9798430at2"/>
<evidence type="ECO:0000313" key="2">
    <source>
        <dbReference type="EMBL" id="OIV35740.1"/>
    </source>
</evidence>
<dbReference type="PANTHER" id="PTHR36503">
    <property type="entry name" value="BLR2520 PROTEIN"/>
    <property type="match status" value="1"/>
</dbReference>
<dbReference type="PANTHER" id="PTHR36503:SF3">
    <property type="entry name" value="BLR0126 PROTEIN"/>
    <property type="match status" value="1"/>
</dbReference>
<dbReference type="Proteomes" id="UP000243342">
    <property type="component" value="Unassembled WGS sequence"/>
</dbReference>
<gene>
    <name evidence="2" type="ORF">BIV57_19885</name>
</gene>
<sequence length="133" mass="14042">MSTVEQPRFDAVGVVVADLPRAVAFYRLLGVDFPEGSDAPGAPHAEAVTPSGVRLMLDPEETVRSFDPEWTPPSGAGRIGLAFHCGDAAGVDAAFDRVVAAGHRPHLKPFDAPWGQRYASVCDPDGNAVDLFA</sequence>